<evidence type="ECO:0000313" key="2">
    <source>
        <dbReference type="EMBL" id="CAD7260872.1"/>
    </source>
</evidence>
<gene>
    <name evidence="2" type="ORF">TSIB3V08_LOCUS5031</name>
</gene>
<feature type="coiled-coil region" evidence="1">
    <location>
        <begin position="48"/>
        <end position="75"/>
    </location>
</feature>
<name>A0A7R9G098_TIMSH</name>
<protein>
    <submittedName>
        <fullName evidence="2">Uncharacterized protein</fullName>
    </submittedName>
</protein>
<reference evidence="2" key="1">
    <citation type="submission" date="2020-11" db="EMBL/GenBank/DDBJ databases">
        <authorList>
            <person name="Tran Van P."/>
        </authorList>
    </citation>
    <scope>NUCLEOTIDE SEQUENCE</scope>
</reference>
<evidence type="ECO:0000256" key="1">
    <source>
        <dbReference type="SAM" id="Coils"/>
    </source>
</evidence>
<keyword evidence="1" id="KW-0175">Coiled coil</keyword>
<accession>A0A7R9G098</accession>
<organism evidence="2">
    <name type="scientific">Timema shepardi</name>
    <name type="common">Walking stick</name>
    <dbReference type="NCBI Taxonomy" id="629360"/>
    <lineage>
        <taxon>Eukaryota</taxon>
        <taxon>Metazoa</taxon>
        <taxon>Ecdysozoa</taxon>
        <taxon>Arthropoda</taxon>
        <taxon>Hexapoda</taxon>
        <taxon>Insecta</taxon>
        <taxon>Pterygota</taxon>
        <taxon>Neoptera</taxon>
        <taxon>Polyneoptera</taxon>
        <taxon>Phasmatodea</taxon>
        <taxon>Timematodea</taxon>
        <taxon>Timematoidea</taxon>
        <taxon>Timematidae</taxon>
        <taxon>Timema</taxon>
    </lineage>
</organism>
<proteinExistence type="predicted"/>
<sequence length="183" mass="21385">MLEKKEVLPKSQSANLQVALLTSKLVNVEKQEWRIVVEENQRVNDKKIQQLQDNLSQVRAELESSQDMIQTLEEQKLPHLLKSESLINQNTLLLSKLECCENQVNLQNKAISDLQSSLKKVHEDYDDLLRHNEVARPKDGTQHVEFEWEKFKNILVGAAEEVCERTSSKRKWKRTPWWNDRGA</sequence>
<dbReference type="AlphaFoldDB" id="A0A7R9G098"/>
<dbReference type="EMBL" id="OC001896">
    <property type="protein sequence ID" value="CAD7260872.1"/>
    <property type="molecule type" value="Genomic_DNA"/>
</dbReference>